<protein>
    <recommendedName>
        <fullName evidence="4">Ribosome biogenesis protein NOP53</fullName>
    </recommendedName>
</protein>
<evidence type="ECO:0008006" key="4">
    <source>
        <dbReference type="Google" id="ProtNLM"/>
    </source>
</evidence>
<comment type="caution">
    <text evidence="2">The sequence shown here is derived from an EMBL/GenBank/DDBJ whole genome shotgun (WGS) entry which is preliminary data.</text>
</comment>
<sequence length="176" mass="19292">MLRDQQRLKSGEITKRARALSGARPRPCTRPNYCRKVDAKKGLAASKFCRRGPQGPQKATMKAGRFLIAQLKKQRRASTCTSTSPQGLREKSALSTDGVVVPAPLAGPADRLNFLKRDEQRMRRTHSESFKPSWNGKNADHSRAPLSRAVSSRGGCSEGGFSTVATRARKELTGVE</sequence>
<feature type="region of interest" description="Disordered" evidence="1">
    <location>
        <begin position="1"/>
        <end position="33"/>
    </location>
</feature>
<organism evidence="2 3">
    <name type="scientific">Prorocentrum cordatum</name>
    <dbReference type="NCBI Taxonomy" id="2364126"/>
    <lineage>
        <taxon>Eukaryota</taxon>
        <taxon>Sar</taxon>
        <taxon>Alveolata</taxon>
        <taxon>Dinophyceae</taxon>
        <taxon>Prorocentrales</taxon>
        <taxon>Prorocentraceae</taxon>
        <taxon>Prorocentrum</taxon>
    </lineage>
</organism>
<name>A0ABN9VHA2_9DINO</name>
<dbReference type="Proteomes" id="UP001189429">
    <property type="component" value="Unassembled WGS sequence"/>
</dbReference>
<feature type="region of interest" description="Disordered" evidence="1">
    <location>
        <begin position="122"/>
        <end position="176"/>
    </location>
</feature>
<accession>A0ABN9VHA2</accession>
<evidence type="ECO:0000313" key="2">
    <source>
        <dbReference type="EMBL" id="CAK0872587.1"/>
    </source>
</evidence>
<dbReference type="EMBL" id="CAUYUJ010017178">
    <property type="protein sequence ID" value="CAK0872587.1"/>
    <property type="molecule type" value="Genomic_DNA"/>
</dbReference>
<evidence type="ECO:0000313" key="3">
    <source>
        <dbReference type="Proteomes" id="UP001189429"/>
    </source>
</evidence>
<feature type="compositionally biased region" description="Basic and acidic residues" evidence="1">
    <location>
        <begin position="1"/>
        <end position="15"/>
    </location>
</feature>
<proteinExistence type="predicted"/>
<reference evidence="2" key="1">
    <citation type="submission" date="2023-10" db="EMBL/GenBank/DDBJ databases">
        <authorList>
            <person name="Chen Y."/>
            <person name="Shah S."/>
            <person name="Dougan E. K."/>
            <person name="Thang M."/>
            <person name="Chan C."/>
        </authorList>
    </citation>
    <scope>NUCLEOTIDE SEQUENCE [LARGE SCALE GENOMIC DNA]</scope>
</reference>
<keyword evidence="3" id="KW-1185">Reference proteome</keyword>
<feature type="compositionally biased region" description="Polar residues" evidence="1">
    <location>
        <begin position="77"/>
        <end position="86"/>
    </location>
</feature>
<feature type="region of interest" description="Disordered" evidence="1">
    <location>
        <begin position="74"/>
        <end position="106"/>
    </location>
</feature>
<gene>
    <name evidence="2" type="ORF">PCOR1329_LOCUS58008</name>
</gene>
<evidence type="ECO:0000256" key="1">
    <source>
        <dbReference type="SAM" id="MobiDB-lite"/>
    </source>
</evidence>